<protein>
    <recommendedName>
        <fullName evidence="3">WYL domain-containing protein</fullName>
    </recommendedName>
</protein>
<comment type="caution">
    <text evidence="1">The sequence shown here is derived from an EMBL/GenBank/DDBJ whole genome shotgun (WGS) entry which is preliminary data.</text>
</comment>
<evidence type="ECO:0000313" key="1">
    <source>
        <dbReference type="EMBL" id="KLU99949.1"/>
    </source>
</evidence>
<sequence>MPRAEFIKAIENKTKVRLTFVSKEDNCTLTRLCAPMDFGPSRRAKNKDDRYHLWDYESDKANHVLSLLPAQIVNIEFLDMDFNPAEFVSWPPNWLIKRDWGVYS</sequence>
<organism evidence="1 2">
    <name type="scientific">Photobacterium aquae</name>
    <dbReference type="NCBI Taxonomy" id="1195763"/>
    <lineage>
        <taxon>Bacteria</taxon>
        <taxon>Pseudomonadati</taxon>
        <taxon>Pseudomonadota</taxon>
        <taxon>Gammaproteobacteria</taxon>
        <taxon>Vibrionales</taxon>
        <taxon>Vibrionaceae</taxon>
        <taxon>Photobacterium</taxon>
    </lineage>
</organism>
<name>A0A0J1GJT6_9GAMM</name>
<proteinExistence type="predicted"/>
<dbReference type="STRING" id="1195763.ABT56_22785"/>
<dbReference type="AlphaFoldDB" id="A0A0J1GJT6"/>
<evidence type="ECO:0008006" key="3">
    <source>
        <dbReference type="Google" id="ProtNLM"/>
    </source>
</evidence>
<dbReference type="RefSeq" id="WP_047881204.1">
    <property type="nucleotide sequence ID" value="NZ_LDOT01000073.1"/>
</dbReference>
<dbReference type="OrthoDB" id="5518952at2"/>
<dbReference type="EMBL" id="LDOT01000073">
    <property type="protein sequence ID" value="KLU99949.1"/>
    <property type="molecule type" value="Genomic_DNA"/>
</dbReference>
<dbReference type="PATRIC" id="fig|1195763.3.peg.4881"/>
<accession>A0A0J1GJT6</accession>
<keyword evidence="2" id="KW-1185">Reference proteome</keyword>
<reference evidence="1 2" key="1">
    <citation type="submission" date="2015-05" db="EMBL/GenBank/DDBJ databases">
        <title>Photobacterium galathea sp. nov.</title>
        <authorList>
            <person name="Machado H."/>
            <person name="Gram L."/>
        </authorList>
    </citation>
    <scope>NUCLEOTIDE SEQUENCE [LARGE SCALE GENOMIC DNA]</scope>
    <source>
        <strain evidence="1 2">CGMCC 1.12159</strain>
    </source>
</reference>
<gene>
    <name evidence="1" type="ORF">ABT56_22785</name>
</gene>
<dbReference type="Proteomes" id="UP000036097">
    <property type="component" value="Unassembled WGS sequence"/>
</dbReference>
<evidence type="ECO:0000313" key="2">
    <source>
        <dbReference type="Proteomes" id="UP000036097"/>
    </source>
</evidence>